<dbReference type="EMBL" id="CP011797">
    <property type="protein sequence ID" value="ATX77288.1"/>
    <property type="molecule type" value="Genomic_DNA"/>
</dbReference>
<keyword evidence="1" id="KW-0812">Transmembrane</keyword>
<keyword evidence="1" id="KW-0472">Membrane</keyword>
<sequence>MGQFVGLEFTVLEQGLIVGMVLLVSLVVITWRRLARLEARFVLSQAQSVRELKMLNQSAIGVGRRLAGIEKNLKKSSNVSSFAEAQDLKQSTVHRFADVQKAVTNAPQPEAPVAKESTLGLTTRAEQALSSWINEHKSA</sequence>
<evidence type="ECO:0000313" key="2">
    <source>
        <dbReference type="EMBL" id="ATX77288.1"/>
    </source>
</evidence>
<dbReference type="AlphaFoldDB" id="A0A2K8KRD4"/>
<dbReference type="OrthoDB" id="6198714at2"/>
<name>A0A2K8KRD4_9GAMM</name>
<protein>
    <submittedName>
        <fullName evidence="2">Uncharacterized protein</fullName>
    </submittedName>
</protein>
<reference evidence="2 3" key="1">
    <citation type="journal article" date="2017" name="Environ. Microbiol.">
        <title>Genomic and physiological analyses of 'Reinekea forsetii' reveal a versatile opportunistic lifestyle during spring algae blooms.</title>
        <authorList>
            <person name="Avci B."/>
            <person name="Hahnke R.L."/>
            <person name="Chafee M."/>
            <person name="Fischer T."/>
            <person name="Gruber-Vodicka H."/>
            <person name="Tegetmeyer H.E."/>
            <person name="Harder J."/>
            <person name="Fuchs B.M."/>
            <person name="Amann R.I."/>
            <person name="Teeling H."/>
        </authorList>
    </citation>
    <scope>NUCLEOTIDE SEQUENCE [LARGE SCALE GENOMIC DNA]</scope>
    <source>
        <strain evidence="2 3">Hel1_31_D35</strain>
    </source>
</reference>
<dbReference type="KEGG" id="rfo:REIFOR_02154"/>
<dbReference type="RefSeq" id="WP_100257560.1">
    <property type="nucleotide sequence ID" value="NZ_CP011797.1"/>
</dbReference>
<gene>
    <name evidence="2" type="ORF">REIFOR_02154</name>
</gene>
<accession>A0A2K8KRD4</accession>
<evidence type="ECO:0000256" key="1">
    <source>
        <dbReference type="SAM" id="Phobius"/>
    </source>
</evidence>
<evidence type="ECO:0000313" key="3">
    <source>
        <dbReference type="Proteomes" id="UP000229757"/>
    </source>
</evidence>
<feature type="transmembrane region" description="Helical" evidence="1">
    <location>
        <begin position="12"/>
        <end position="31"/>
    </location>
</feature>
<organism evidence="2 3">
    <name type="scientific">Reinekea forsetii</name>
    <dbReference type="NCBI Taxonomy" id="1336806"/>
    <lineage>
        <taxon>Bacteria</taxon>
        <taxon>Pseudomonadati</taxon>
        <taxon>Pseudomonadota</taxon>
        <taxon>Gammaproteobacteria</taxon>
        <taxon>Oceanospirillales</taxon>
        <taxon>Saccharospirillaceae</taxon>
        <taxon>Reinekea</taxon>
    </lineage>
</organism>
<dbReference type="Proteomes" id="UP000229757">
    <property type="component" value="Chromosome"/>
</dbReference>
<keyword evidence="3" id="KW-1185">Reference proteome</keyword>
<keyword evidence="1" id="KW-1133">Transmembrane helix</keyword>
<proteinExistence type="predicted"/>